<dbReference type="FunFam" id="2.10.25.10:FF:000053">
    <property type="entry name" value="Slit guidance ligand 2"/>
    <property type="match status" value="1"/>
</dbReference>
<dbReference type="CDD" id="cd00110">
    <property type="entry name" value="LamG"/>
    <property type="match status" value="1"/>
</dbReference>
<evidence type="ECO:0000313" key="20">
    <source>
        <dbReference type="Proteomes" id="UP000694571"/>
    </source>
</evidence>
<feature type="disulfide bond" evidence="14">
    <location>
        <begin position="1556"/>
        <end position="1566"/>
    </location>
</feature>
<evidence type="ECO:0000256" key="15">
    <source>
        <dbReference type="SAM" id="MobiDB-lite"/>
    </source>
</evidence>
<dbReference type="PROSITE" id="PS50025">
    <property type="entry name" value="LAM_G_DOMAIN"/>
    <property type="match status" value="1"/>
</dbReference>
<feature type="disulfide bond" evidence="14">
    <location>
        <begin position="1205"/>
        <end position="1214"/>
    </location>
</feature>
<feature type="domain" description="EGF-like" evidence="18">
    <location>
        <begin position="1217"/>
        <end position="1253"/>
    </location>
</feature>
<keyword evidence="7" id="KW-0677">Repeat</keyword>
<dbReference type="FunFam" id="3.80.10.10:FF:000290">
    <property type="entry name" value="Slit guidance ligand 1"/>
    <property type="match status" value="1"/>
</dbReference>
<dbReference type="InterPro" id="IPR032675">
    <property type="entry name" value="LRR_dom_sf"/>
</dbReference>
<gene>
    <name evidence="19" type="primary">SLIT1</name>
</gene>
<keyword evidence="6" id="KW-0732">Signal</keyword>
<sequence>MTAWWERACGCERVYVSVCVCVCVCVCAGCVRARGLPIFLLAAVSWELEGGRETQPARNRRGAERPPPEAPSLRPRTGAVAWRSKVPPGPQGRSVQARGLFGGSAPVLHLEATPDGDGKRLPPSGTQEGLGEGTMALTPRRGPSAGLVWPELWLLLWAAAWRLGATACPALCTCTGTTVDCHGTGLQAIPKNIPRNTERLELNGNNITRIHKNDFAGLKQLRVLQLMENQIGVVERGAFDDMKELERLRLNRNQLHTLPELLFQNNQALSRLDLSENTIQAIPRKAFRGATDLKNLQLDKNQISCIEEGAFRALRGLEVLTLNNNNISTIPVSSFNHMPKLRTFRLHSNHLFCDCHLAWLSQWLRQRPTIGLFTQCSGPASLRGLNVAEVQKSEFSCSGQGEAGRVPSCTLSSGSCPAMCACSNGIVDCRGKGLTAIPANLPETMTEIRLELNGIKSIPPGAFSPYRKLRRIDLSNNQISEIAPDAFQGLRSLNSLVLYGNKITDLPRGVFGGLFTLQLLLLNANKINCVRPDAFQDLQNLSLLSLYDNKIQGLAKGTFTSLRAIQTLHLAQNPFICDCNLKWLADFLRTNPIETSGARCASPRRLANKRIGQIKSKKFRCSAKEQYFIPGTEDYQLNSECNSDVVCPHKCRCEASVVECSSLKLSKIPERIPQATAELRLNNNEISILEATGMFKKLTHLKKINLSNNKVSEIEDGAFEGAASVSELHLTANQLESIRSGMFRGLDGLRTLMLRNNRISCIHNDSFTGLRNVRLLSLYDNQIATISPGAFDTLQALSTLNLLANPFNCNCQLAWLGDWLRKRKIVTGNPRCQNPDFLRQIPLQDVAFPDFRCEEGQEEGGCLPRPQCPQECACLDTVVRCSNKHLQALPKGIPKNVTELYLDGNQFTLVPGQLSTFKYLQLVDLSNNKISSLSNSSFTNMSQLTTLILSYNALQCIPPLAFQGLRSLRLLSLHGNDISTLQEGIFADVTSLSHLAIGANPLYCDCHLRWLSGWVKTGYKEPGIARCAGPPDMEGKLLLTTPAKKFECQGPPTLAVQAKCDPCLSSPCQNQGTCRNDPLEVYKCACPSGYKGRDCEVSLDSCSSSPCGNGGTCHSQQGEDAGFTCSCPTGFEGPTCGENTDDCVEHSCANGGICVDGVGNYTCQCPPQYSGRACEQLVDFCSPDLNPCQNEAQCVGTPDGPRCECAPGYTGDNCSENQDDCRDHRCQNGAQCVDEVNGYTCVCAEGFSGQLCETPPHRPTPRSPCEGTECQNGANCVDQGNRPVCQCLPGFGGPECEKLLSVNFVDRDTYLQFTDLQNWPRANITLQVSTAEDNGILLYNGDNDHIAVELYQGHVRVSYDPGSYPSSAIYSAETINDGQFHTVELVTFDQMVNLSIDGGSPMTMDNFGKHYTLNSEAPLYVGGMPVDVNSAAFRLWQILNGSSFHGCIRNLYINNELQDFTKTRMKPGVVPGCEPCRKLYCLHGICQPNATPGPVCHCEAGWRGLNCDQPADGPCHGHKCVHGKCVPLDALSYSCQCQDGYSGALCNQAGTPADPCGGLRCLHGHCQASATKGAHCVCDPGFSGELCEQESECRGDPVRDFHQVQRGYAICQTTRPLSWVECRGSCPGQGCCQGLRLKRRKFTFECSDGTSFAEEVEKPTKCGCALCA</sequence>
<feature type="disulfide bond" evidence="14">
    <location>
        <begin position="1086"/>
        <end position="1095"/>
    </location>
</feature>
<dbReference type="InterPro" id="IPR051355">
    <property type="entry name" value="Notch/Slit_guidance"/>
</dbReference>
<dbReference type="FunFam" id="3.80.10.10:FF:000004">
    <property type="entry name" value="Slit guidance ligand 2"/>
    <property type="match status" value="1"/>
</dbReference>
<dbReference type="GO" id="GO:0005576">
    <property type="term" value="C:extracellular region"/>
    <property type="evidence" value="ECO:0007669"/>
    <property type="project" value="UniProtKB-SubCell"/>
</dbReference>
<dbReference type="PROSITE" id="PS01185">
    <property type="entry name" value="CTCK_1"/>
    <property type="match status" value="1"/>
</dbReference>
<dbReference type="PROSITE" id="PS00010">
    <property type="entry name" value="ASX_HYDROXYL"/>
    <property type="match status" value="2"/>
</dbReference>
<dbReference type="SMART" id="SM00274">
    <property type="entry name" value="FOLN"/>
    <property type="match status" value="3"/>
</dbReference>
<feature type="region of interest" description="Disordered" evidence="15">
    <location>
        <begin position="51"/>
        <end position="96"/>
    </location>
</feature>
<evidence type="ECO:0000256" key="12">
    <source>
        <dbReference type="ARBA" id="ARBA00059139"/>
    </source>
</evidence>
<dbReference type="FunFam" id="3.80.10.10:FF:000002">
    <property type="entry name" value="Slit guidance ligand 2"/>
    <property type="match status" value="2"/>
</dbReference>
<dbReference type="InterPro" id="IPR003591">
    <property type="entry name" value="Leu-rich_rpt_typical-subtyp"/>
</dbReference>
<dbReference type="InterPro" id="IPR003645">
    <property type="entry name" value="Fol_N"/>
</dbReference>
<evidence type="ECO:0000256" key="11">
    <source>
        <dbReference type="ARBA" id="ARBA00023180"/>
    </source>
</evidence>
<dbReference type="InterPro" id="IPR001881">
    <property type="entry name" value="EGF-like_Ca-bd_dom"/>
</dbReference>
<dbReference type="Pfam" id="PF02210">
    <property type="entry name" value="Laminin_G_2"/>
    <property type="match status" value="1"/>
</dbReference>
<protein>
    <recommendedName>
        <fullName evidence="13">Slit homolog 1 protein</fullName>
    </recommendedName>
</protein>
<dbReference type="GO" id="GO:0007399">
    <property type="term" value="P:nervous system development"/>
    <property type="evidence" value="ECO:0007669"/>
    <property type="project" value="UniProtKB-KW"/>
</dbReference>
<feature type="region of interest" description="Disordered" evidence="15">
    <location>
        <begin position="111"/>
        <end position="138"/>
    </location>
</feature>
<dbReference type="PROSITE" id="PS50026">
    <property type="entry name" value="EGF_3"/>
    <property type="match status" value="9"/>
</dbReference>
<feature type="domain" description="Laminin G" evidence="17">
    <location>
        <begin position="1300"/>
        <end position="1473"/>
    </location>
</feature>
<evidence type="ECO:0000256" key="14">
    <source>
        <dbReference type="PROSITE-ProRule" id="PRU00076"/>
    </source>
</evidence>
<evidence type="ECO:0000256" key="5">
    <source>
        <dbReference type="ARBA" id="ARBA00022614"/>
    </source>
</evidence>
<evidence type="ECO:0000256" key="1">
    <source>
        <dbReference type="ARBA" id="ARBA00004613"/>
    </source>
</evidence>
<dbReference type="Gene3D" id="2.60.120.200">
    <property type="match status" value="1"/>
</dbReference>
<dbReference type="SMART" id="SM00181">
    <property type="entry name" value="EGF"/>
    <property type="match status" value="9"/>
</dbReference>
<dbReference type="SMART" id="SM00365">
    <property type="entry name" value="LRR_SD22"/>
    <property type="match status" value="8"/>
</dbReference>
<feature type="disulfide bond" evidence="14">
    <location>
        <begin position="1578"/>
        <end position="1587"/>
    </location>
</feature>
<feature type="domain" description="EGF-like" evidence="18">
    <location>
        <begin position="1177"/>
        <end position="1215"/>
    </location>
</feature>
<evidence type="ECO:0000256" key="2">
    <source>
        <dbReference type="ARBA" id="ARBA00022473"/>
    </source>
</evidence>
<name>A0A8D1NH63_PIG</name>
<feature type="domain" description="EGF-like" evidence="18">
    <location>
        <begin position="1552"/>
        <end position="1588"/>
    </location>
</feature>
<keyword evidence="3" id="KW-0964">Secreted</keyword>
<dbReference type="PANTHER" id="PTHR45836">
    <property type="entry name" value="SLIT HOMOLOG"/>
    <property type="match status" value="1"/>
</dbReference>
<dbReference type="InterPro" id="IPR013032">
    <property type="entry name" value="EGF-like_CS"/>
</dbReference>
<keyword evidence="10 14" id="KW-1015">Disulfide bond</keyword>
<keyword evidence="8" id="KW-0221">Differentiation</keyword>
<dbReference type="InterPro" id="IPR000483">
    <property type="entry name" value="Cys-rich_flank_reg_C"/>
</dbReference>
<evidence type="ECO:0000313" key="19">
    <source>
        <dbReference type="Ensembl" id="ENSSSCP00050040142.1"/>
    </source>
</evidence>
<dbReference type="Pfam" id="PF01462">
    <property type="entry name" value="LRRNT"/>
    <property type="match status" value="3"/>
</dbReference>
<dbReference type="SMART" id="SM00041">
    <property type="entry name" value="CT"/>
    <property type="match status" value="1"/>
</dbReference>
<dbReference type="SMART" id="SM00013">
    <property type="entry name" value="LRRNT"/>
    <property type="match status" value="4"/>
</dbReference>
<keyword evidence="11" id="KW-0325">Glycoprotein</keyword>
<feature type="disulfide bond" evidence="14">
    <location>
        <begin position="1515"/>
        <end position="1525"/>
    </location>
</feature>
<dbReference type="PROSITE" id="PS01225">
    <property type="entry name" value="CTCK_2"/>
    <property type="match status" value="1"/>
</dbReference>
<dbReference type="FunFam" id="2.10.25.10:FF:000054">
    <property type="entry name" value="Slit guidance ligand 2"/>
    <property type="match status" value="1"/>
</dbReference>
<dbReference type="InterPro" id="IPR013320">
    <property type="entry name" value="ConA-like_dom_sf"/>
</dbReference>
<dbReference type="GO" id="GO:0005509">
    <property type="term" value="F:calcium ion binding"/>
    <property type="evidence" value="ECO:0007669"/>
    <property type="project" value="InterPro"/>
</dbReference>
<dbReference type="FunFam" id="2.10.25.10:FF:000389">
    <property type="entry name" value="slit homolog 1 protein"/>
    <property type="match status" value="1"/>
</dbReference>
<evidence type="ECO:0000259" key="17">
    <source>
        <dbReference type="PROSITE" id="PS50025"/>
    </source>
</evidence>
<dbReference type="InterPro" id="IPR000152">
    <property type="entry name" value="EGF-type_Asp/Asn_hydroxyl_site"/>
</dbReference>
<dbReference type="GO" id="GO:0030154">
    <property type="term" value="P:cell differentiation"/>
    <property type="evidence" value="ECO:0007669"/>
    <property type="project" value="UniProtKB-KW"/>
</dbReference>
<dbReference type="CDD" id="cd00054">
    <property type="entry name" value="EGF_CA"/>
    <property type="match status" value="6"/>
</dbReference>
<dbReference type="SUPFAM" id="SSF57196">
    <property type="entry name" value="EGF/Laminin"/>
    <property type="match status" value="6"/>
</dbReference>
<dbReference type="FunFam" id="2.10.25.10:FF:000045">
    <property type="entry name" value="Slit guidance ligand 2"/>
    <property type="match status" value="1"/>
</dbReference>
<proteinExistence type="predicted"/>
<evidence type="ECO:0000256" key="8">
    <source>
        <dbReference type="ARBA" id="ARBA00022782"/>
    </source>
</evidence>
<feature type="disulfide bond" evidence="14">
    <location>
        <begin position="1498"/>
        <end position="1507"/>
    </location>
</feature>
<keyword evidence="9" id="KW-0524">Neurogenesis</keyword>
<feature type="domain" description="EGF-like" evidence="18">
    <location>
        <begin position="1511"/>
        <end position="1547"/>
    </location>
</feature>
<dbReference type="Proteomes" id="UP000694571">
    <property type="component" value="Unplaced"/>
</dbReference>
<feature type="domain" description="EGF-like" evidence="18">
    <location>
        <begin position="1098"/>
        <end position="1137"/>
    </location>
</feature>
<feature type="domain" description="EGF-like" evidence="18">
    <location>
        <begin position="1061"/>
        <end position="1096"/>
    </location>
</feature>
<dbReference type="InterPro" id="IPR001611">
    <property type="entry name" value="Leu-rich_rpt"/>
</dbReference>
<dbReference type="Pfam" id="PF00008">
    <property type="entry name" value="EGF"/>
    <property type="match status" value="4"/>
</dbReference>
<organism evidence="19 20">
    <name type="scientific">Sus scrofa</name>
    <name type="common">Pig</name>
    <dbReference type="NCBI Taxonomy" id="9823"/>
    <lineage>
        <taxon>Eukaryota</taxon>
        <taxon>Metazoa</taxon>
        <taxon>Chordata</taxon>
        <taxon>Craniata</taxon>
        <taxon>Vertebrata</taxon>
        <taxon>Euteleostomi</taxon>
        <taxon>Mammalia</taxon>
        <taxon>Eutheria</taxon>
        <taxon>Laurasiatheria</taxon>
        <taxon>Artiodactyla</taxon>
        <taxon>Suina</taxon>
        <taxon>Suidae</taxon>
        <taxon>Sus</taxon>
    </lineage>
</organism>
<dbReference type="PROSITE" id="PS51450">
    <property type="entry name" value="LRR"/>
    <property type="match status" value="7"/>
</dbReference>
<feature type="disulfide bond" evidence="14">
    <location>
        <begin position="1243"/>
        <end position="1252"/>
    </location>
</feature>
<feature type="domain" description="EGF-like" evidence="18">
    <location>
        <begin position="1474"/>
        <end position="1508"/>
    </location>
</feature>
<evidence type="ECO:0000256" key="6">
    <source>
        <dbReference type="ARBA" id="ARBA00022729"/>
    </source>
</evidence>
<evidence type="ECO:0000256" key="7">
    <source>
        <dbReference type="ARBA" id="ARBA00022737"/>
    </source>
</evidence>
<accession>A0A8D1NH63</accession>
<dbReference type="FunFam" id="2.60.120.200:FF:000013">
    <property type="entry name" value="Slit guidance ligand 2"/>
    <property type="match status" value="1"/>
</dbReference>
<dbReference type="SMART" id="SM00082">
    <property type="entry name" value="LRRCT"/>
    <property type="match status" value="4"/>
</dbReference>
<evidence type="ECO:0000256" key="4">
    <source>
        <dbReference type="ARBA" id="ARBA00022536"/>
    </source>
</evidence>
<dbReference type="Pfam" id="PF01463">
    <property type="entry name" value="LRRCT"/>
    <property type="match status" value="4"/>
</dbReference>
<dbReference type="FunFam" id="2.10.25.10:FF:000063">
    <property type="entry name" value="Slit guidance ligand 2"/>
    <property type="match status" value="1"/>
</dbReference>
<dbReference type="InterPro" id="IPR001791">
    <property type="entry name" value="Laminin_G"/>
</dbReference>
<dbReference type="FunFam" id="2.10.25.10:FF:000062">
    <property type="entry name" value="Slit guidance ligand 2"/>
    <property type="match status" value="1"/>
</dbReference>
<dbReference type="InterPro" id="IPR006207">
    <property type="entry name" value="Cys_knot_C"/>
</dbReference>
<feature type="disulfide bond" evidence="14">
    <location>
        <begin position="1127"/>
        <end position="1136"/>
    </location>
</feature>
<dbReference type="PROSITE" id="PS01187">
    <property type="entry name" value="EGF_CA"/>
    <property type="match status" value="2"/>
</dbReference>
<keyword evidence="4 14" id="KW-0245">EGF-like domain</keyword>
<comment type="function">
    <text evidence="12">Thought to act as molecular guidance cue in cellular migration, and function appears to be mediated by interaction with roundabout homolog receptors. During neural development involved in axonal navigation at the ventral midline of the neural tube and projection of axons to different regions. SLIT1 and SLIT2 together seem to be essential for midline guidance in the forebrain by acting as repulsive signal preventing inappropriate midline crossing by axons projecting from the olfactory bulb.</text>
</comment>
<dbReference type="SUPFAM" id="SSF52058">
    <property type="entry name" value="L domain-like"/>
    <property type="match status" value="3"/>
</dbReference>
<dbReference type="Ensembl" id="ENSSSCT00050093055.1">
    <property type="protein sequence ID" value="ENSSSCP00050040142.1"/>
    <property type="gene ID" value="ENSSSCG00050068181.1"/>
</dbReference>
<feature type="domain" description="EGF-like" evidence="18">
    <location>
        <begin position="1139"/>
        <end position="1175"/>
    </location>
</feature>
<dbReference type="FunFam" id="2.10.25.10:FF:000080">
    <property type="entry name" value="Neurogenic locus notch 1"/>
    <property type="match status" value="1"/>
</dbReference>
<dbReference type="Pfam" id="PF12661">
    <property type="entry name" value="hEGF"/>
    <property type="match status" value="2"/>
</dbReference>
<dbReference type="FunFam" id="2.10.25.10:FF:000186">
    <property type="entry name" value="Slit homolog 2 (Drosophila)"/>
    <property type="match status" value="1"/>
</dbReference>
<dbReference type="SMART" id="SM00282">
    <property type="entry name" value="LamG"/>
    <property type="match status" value="1"/>
</dbReference>
<dbReference type="SMART" id="SM00179">
    <property type="entry name" value="EGF_CA"/>
    <property type="match status" value="8"/>
</dbReference>
<feature type="disulfide bond" evidence="14">
    <location>
        <begin position="1165"/>
        <end position="1174"/>
    </location>
</feature>
<reference evidence="19" key="1">
    <citation type="submission" date="2025-08" db="UniProtKB">
        <authorList>
            <consortium name="Ensembl"/>
        </authorList>
    </citation>
    <scope>IDENTIFICATION</scope>
</reference>
<feature type="domain" description="EGF-like" evidence="18">
    <location>
        <begin position="1261"/>
        <end position="1297"/>
    </location>
</feature>
<feature type="disulfide bond" evidence="14">
    <location>
        <begin position="1537"/>
        <end position="1546"/>
    </location>
</feature>
<evidence type="ECO:0000256" key="13">
    <source>
        <dbReference type="ARBA" id="ARBA00074787"/>
    </source>
</evidence>
<dbReference type="PROSITE" id="PS00022">
    <property type="entry name" value="EGF_1"/>
    <property type="match status" value="9"/>
</dbReference>
<dbReference type="PROSITE" id="PS01186">
    <property type="entry name" value="EGF_2"/>
    <property type="match status" value="8"/>
</dbReference>
<evidence type="ECO:0000256" key="3">
    <source>
        <dbReference type="ARBA" id="ARBA00022525"/>
    </source>
</evidence>
<evidence type="ECO:0000259" key="18">
    <source>
        <dbReference type="PROSITE" id="PS50026"/>
    </source>
</evidence>
<dbReference type="Gene3D" id="2.10.25.10">
    <property type="entry name" value="Laminin"/>
    <property type="match status" value="8"/>
</dbReference>
<comment type="subcellular location">
    <subcellularLocation>
        <location evidence="1">Secreted</location>
    </subcellularLocation>
</comment>
<evidence type="ECO:0000256" key="10">
    <source>
        <dbReference type="ARBA" id="ARBA00023157"/>
    </source>
</evidence>
<dbReference type="InterPro" id="IPR000372">
    <property type="entry name" value="LRRNT"/>
</dbReference>
<evidence type="ECO:0000256" key="9">
    <source>
        <dbReference type="ARBA" id="ARBA00022902"/>
    </source>
</evidence>
<dbReference type="SUPFAM" id="SSF49899">
    <property type="entry name" value="Concanavalin A-like lectins/glucanases"/>
    <property type="match status" value="1"/>
</dbReference>
<feature type="disulfide bond" evidence="14">
    <location>
        <begin position="1287"/>
        <end position="1296"/>
    </location>
</feature>
<dbReference type="PANTHER" id="PTHR45836:SF3">
    <property type="entry name" value="SLIT HOMOLOG 1 PROTEIN"/>
    <property type="match status" value="1"/>
</dbReference>
<dbReference type="InterPro" id="IPR018097">
    <property type="entry name" value="EGF_Ca-bd_CS"/>
</dbReference>
<dbReference type="InterPro" id="IPR000742">
    <property type="entry name" value="EGF"/>
</dbReference>
<feature type="domain" description="CTCK" evidence="16">
    <location>
        <begin position="1593"/>
        <end position="1668"/>
    </location>
</feature>
<dbReference type="SMART" id="SM00369">
    <property type="entry name" value="LRR_TYP"/>
    <property type="match status" value="18"/>
</dbReference>
<dbReference type="FunFam" id="3.80.10.10:FF:000032">
    <property type="entry name" value="Slit homolog 2 (Drosophila)"/>
    <property type="match status" value="1"/>
</dbReference>
<dbReference type="Pfam" id="PF13855">
    <property type="entry name" value="LRR_8"/>
    <property type="match status" value="6"/>
</dbReference>
<evidence type="ECO:0000259" key="16">
    <source>
        <dbReference type="PROSITE" id="PS01225"/>
    </source>
</evidence>
<comment type="caution">
    <text evidence="14">Lacks conserved residue(s) required for the propagation of feature annotation.</text>
</comment>
<keyword evidence="5" id="KW-0433">Leucine-rich repeat</keyword>
<feature type="disulfide bond" evidence="14">
    <location>
        <begin position="1476"/>
        <end position="1486"/>
    </location>
</feature>
<keyword evidence="2" id="KW-0217">Developmental protein</keyword>
<dbReference type="Gene3D" id="3.80.10.10">
    <property type="entry name" value="Ribonuclease Inhibitor"/>
    <property type="match status" value="5"/>
</dbReference>